<evidence type="ECO:0000313" key="2">
    <source>
        <dbReference type="EMBL" id="KEH17408.1"/>
    </source>
</evidence>
<reference evidence="3" key="3">
    <citation type="submission" date="2015-06" db="UniProtKB">
        <authorList>
            <consortium name="EnsemblPlants"/>
        </authorList>
    </citation>
    <scope>IDENTIFICATION</scope>
    <source>
        <strain evidence="3">cv. Jemalong A17</strain>
    </source>
</reference>
<reference evidence="2 4" key="2">
    <citation type="journal article" date="2014" name="BMC Genomics">
        <title>An improved genome release (version Mt4.0) for the model legume Medicago truncatula.</title>
        <authorList>
            <person name="Tang H."/>
            <person name="Krishnakumar V."/>
            <person name="Bidwell S."/>
            <person name="Rosen B."/>
            <person name="Chan A."/>
            <person name="Zhou S."/>
            <person name="Gentzbittel L."/>
            <person name="Childs K.L."/>
            <person name="Yandell M."/>
            <person name="Gundlach H."/>
            <person name="Mayer K.F."/>
            <person name="Schwartz D.C."/>
            <person name="Town C.D."/>
        </authorList>
    </citation>
    <scope>GENOME REANNOTATION</scope>
    <source>
        <strain evidence="2">A17</strain>
        <strain evidence="3 4">cv. Jemalong A17</strain>
    </source>
</reference>
<proteinExistence type="predicted"/>
<dbReference type="EnsemblPlants" id="KEH17408">
    <property type="protein sequence ID" value="KEH17408"/>
    <property type="gene ID" value="MTR_0017s0090"/>
</dbReference>
<feature type="region of interest" description="Disordered" evidence="1">
    <location>
        <begin position="1"/>
        <end position="50"/>
    </location>
</feature>
<keyword evidence="4" id="KW-1185">Reference proteome</keyword>
<organism evidence="2 4">
    <name type="scientific">Medicago truncatula</name>
    <name type="common">Barrel medic</name>
    <name type="synonym">Medicago tribuloides</name>
    <dbReference type="NCBI Taxonomy" id="3880"/>
    <lineage>
        <taxon>Eukaryota</taxon>
        <taxon>Viridiplantae</taxon>
        <taxon>Streptophyta</taxon>
        <taxon>Embryophyta</taxon>
        <taxon>Tracheophyta</taxon>
        <taxon>Spermatophyta</taxon>
        <taxon>Magnoliopsida</taxon>
        <taxon>eudicotyledons</taxon>
        <taxon>Gunneridae</taxon>
        <taxon>Pentapetalae</taxon>
        <taxon>rosids</taxon>
        <taxon>fabids</taxon>
        <taxon>Fabales</taxon>
        <taxon>Fabaceae</taxon>
        <taxon>Papilionoideae</taxon>
        <taxon>50 kb inversion clade</taxon>
        <taxon>NPAAA clade</taxon>
        <taxon>Hologalegina</taxon>
        <taxon>IRL clade</taxon>
        <taxon>Trifolieae</taxon>
        <taxon>Medicago</taxon>
    </lineage>
</organism>
<dbReference type="EMBL" id="KL402742">
    <property type="protein sequence ID" value="KEH17408.1"/>
    <property type="molecule type" value="Genomic_DNA"/>
</dbReference>
<accession>A0A072TKN6</accession>
<dbReference type="AlphaFoldDB" id="A0A072TKN6"/>
<protein>
    <submittedName>
        <fullName evidence="2 3">Uncharacterized protein</fullName>
    </submittedName>
</protein>
<evidence type="ECO:0000313" key="3">
    <source>
        <dbReference type="EnsemblPlants" id="KEH17408"/>
    </source>
</evidence>
<gene>
    <name evidence="2" type="ORF">MTR_0017s0090</name>
</gene>
<dbReference type="PaxDb" id="3880-AES73496"/>
<sequence>MAKNVKDLSIGTEQIPRQDAKSNAAQDDEQQNAALRRRNHKKTQKEKLDRCENHLFRLKEKGTKDVEG</sequence>
<feature type="compositionally biased region" description="Basic residues" evidence="1">
    <location>
        <begin position="35"/>
        <end position="44"/>
    </location>
</feature>
<evidence type="ECO:0000313" key="4">
    <source>
        <dbReference type="Proteomes" id="UP000002051"/>
    </source>
</evidence>
<evidence type="ECO:0000256" key="1">
    <source>
        <dbReference type="SAM" id="MobiDB-lite"/>
    </source>
</evidence>
<dbReference type="Proteomes" id="UP000002051">
    <property type="component" value="Unassembled WGS sequence"/>
</dbReference>
<reference evidence="2 4" key="1">
    <citation type="journal article" date="2011" name="Nature">
        <title>The Medicago genome provides insight into the evolution of rhizobial symbioses.</title>
        <authorList>
            <person name="Young N.D."/>
            <person name="Debelle F."/>
            <person name="Oldroyd G.E."/>
            <person name="Geurts R."/>
            <person name="Cannon S.B."/>
            <person name="Udvardi M.K."/>
            <person name="Benedito V.A."/>
            <person name="Mayer K.F."/>
            <person name="Gouzy J."/>
            <person name="Schoof H."/>
            <person name="Van de Peer Y."/>
            <person name="Proost S."/>
            <person name="Cook D.R."/>
            <person name="Meyers B.C."/>
            <person name="Spannagl M."/>
            <person name="Cheung F."/>
            <person name="De Mita S."/>
            <person name="Krishnakumar V."/>
            <person name="Gundlach H."/>
            <person name="Zhou S."/>
            <person name="Mudge J."/>
            <person name="Bharti A.K."/>
            <person name="Murray J.D."/>
            <person name="Naoumkina M.A."/>
            <person name="Rosen B."/>
            <person name="Silverstein K.A."/>
            <person name="Tang H."/>
            <person name="Rombauts S."/>
            <person name="Zhao P.X."/>
            <person name="Zhou P."/>
            <person name="Barbe V."/>
            <person name="Bardou P."/>
            <person name="Bechner M."/>
            <person name="Bellec A."/>
            <person name="Berger A."/>
            <person name="Berges H."/>
            <person name="Bidwell S."/>
            <person name="Bisseling T."/>
            <person name="Choisne N."/>
            <person name="Couloux A."/>
            <person name="Denny R."/>
            <person name="Deshpande S."/>
            <person name="Dai X."/>
            <person name="Doyle J.J."/>
            <person name="Dudez A.M."/>
            <person name="Farmer A.D."/>
            <person name="Fouteau S."/>
            <person name="Franken C."/>
            <person name="Gibelin C."/>
            <person name="Gish J."/>
            <person name="Goldstein S."/>
            <person name="Gonzalez A.J."/>
            <person name="Green P.J."/>
            <person name="Hallab A."/>
            <person name="Hartog M."/>
            <person name="Hua A."/>
            <person name="Humphray S.J."/>
            <person name="Jeong D.H."/>
            <person name="Jing Y."/>
            <person name="Jocker A."/>
            <person name="Kenton S.M."/>
            <person name="Kim D.J."/>
            <person name="Klee K."/>
            <person name="Lai H."/>
            <person name="Lang C."/>
            <person name="Lin S."/>
            <person name="Macmil S.L."/>
            <person name="Magdelenat G."/>
            <person name="Matthews L."/>
            <person name="McCorrison J."/>
            <person name="Monaghan E.L."/>
            <person name="Mun J.H."/>
            <person name="Najar F.Z."/>
            <person name="Nicholson C."/>
            <person name="Noirot C."/>
            <person name="O'Bleness M."/>
            <person name="Paule C.R."/>
            <person name="Poulain J."/>
            <person name="Prion F."/>
            <person name="Qin B."/>
            <person name="Qu C."/>
            <person name="Retzel E.F."/>
            <person name="Riddle C."/>
            <person name="Sallet E."/>
            <person name="Samain S."/>
            <person name="Samson N."/>
            <person name="Sanders I."/>
            <person name="Saurat O."/>
            <person name="Scarpelli C."/>
            <person name="Schiex T."/>
            <person name="Segurens B."/>
            <person name="Severin A.J."/>
            <person name="Sherrier D.J."/>
            <person name="Shi R."/>
            <person name="Sims S."/>
            <person name="Singer S.R."/>
            <person name="Sinharoy S."/>
            <person name="Sterck L."/>
            <person name="Viollet A."/>
            <person name="Wang B.B."/>
            <person name="Wang K."/>
            <person name="Wang M."/>
            <person name="Wang X."/>
            <person name="Warfsmann J."/>
            <person name="Weissenbach J."/>
            <person name="White D.D."/>
            <person name="White J.D."/>
            <person name="Wiley G.B."/>
            <person name="Wincker P."/>
            <person name="Xing Y."/>
            <person name="Yang L."/>
            <person name="Yao Z."/>
            <person name="Ying F."/>
            <person name="Zhai J."/>
            <person name="Zhou L."/>
            <person name="Zuber A."/>
            <person name="Denarie J."/>
            <person name="Dixon R.A."/>
            <person name="May G.D."/>
            <person name="Schwartz D.C."/>
            <person name="Rogers J."/>
            <person name="Quetier F."/>
            <person name="Town C.D."/>
            <person name="Roe B.A."/>
        </authorList>
    </citation>
    <scope>NUCLEOTIDE SEQUENCE [LARGE SCALE GENOMIC DNA]</scope>
    <source>
        <strain evidence="2">A17</strain>
        <strain evidence="3 4">cv. Jemalong A17</strain>
    </source>
</reference>
<dbReference type="HOGENOM" id="CLU_2797859_0_0_1"/>
<name>A0A072TKN6_MEDTR</name>